<dbReference type="Gene3D" id="3.30.200.20">
    <property type="entry name" value="Phosphorylase Kinase, domain 1"/>
    <property type="match status" value="1"/>
</dbReference>
<feature type="compositionally biased region" description="Basic residues" evidence="11">
    <location>
        <begin position="859"/>
        <end position="878"/>
    </location>
</feature>
<dbReference type="InterPro" id="IPR036322">
    <property type="entry name" value="WD40_repeat_dom_sf"/>
</dbReference>
<feature type="compositionally biased region" description="Basic and acidic residues" evidence="11">
    <location>
        <begin position="646"/>
        <end position="657"/>
    </location>
</feature>
<dbReference type="InterPro" id="IPR001680">
    <property type="entry name" value="WD40_rpt"/>
</dbReference>
<keyword evidence="8" id="KW-0067">ATP-binding</keyword>
<feature type="compositionally biased region" description="Basic and acidic residues" evidence="11">
    <location>
        <begin position="994"/>
        <end position="1013"/>
    </location>
</feature>
<feature type="domain" description="Protein kinase" evidence="12">
    <location>
        <begin position="1107"/>
        <end position="1395"/>
    </location>
</feature>
<dbReference type="EC" id="2.7.11.22" evidence="3"/>
<evidence type="ECO:0000259" key="12">
    <source>
        <dbReference type="PROSITE" id="PS50011"/>
    </source>
</evidence>
<reference evidence="13" key="2">
    <citation type="submission" date="2022-08" db="UniProtKB">
        <authorList>
            <consortium name="EnsemblMetazoa"/>
        </authorList>
    </citation>
    <scope>IDENTIFICATION</scope>
    <source>
        <strain evidence="13">STECLA/ALBI9_A</strain>
    </source>
</reference>
<organism evidence="13 14">
    <name type="scientific">Anopheles albimanus</name>
    <name type="common">New world malaria mosquito</name>
    <dbReference type="NCBI Taxonomy" id="7167"/>
    <lineage>
        <taxon>Eukaryota</taxon>
        <taxon>Metazoa</taxon>
        <taxon>Ecdysozoa</taxon>
        <taxon>Arthropoda</taxon>
        <taxon>Hexapoda</taxon>
        <taxon>Insecta</taxon>
        <taxon>Pterygota</taxon>
        <taxon>Neoptera</taxon>
        <taxon>Endopterygota</taxon>
        <taxon>Diptera</taxon>
        <taxon>Nematocera</taxon>
        <taxon>Culicoidea</taxon>
        <taxon>Culicidae</taxon>
        <taxon>Anophelinae</taxon>
        <taxon>Anopheles</taxon>
    </lineage>
</organism>
<dbReference type="GO" id="GO:0005776">
    <property type="term" value="C:autophagosome"/>
    <property type="evidence" value="ECO:0007669"/>
    <property type="project" value="UniProtKB-SubCell"/>
</dbReference>
<dbReference type="SUPFAM" id="SSF56112">
    <property type="entry name" value="Protein kinase-like (PK-like)"/>
    <property type="match status" value="1"/>
</dbReference>
<evidence type="ECO:0000256" key="6">
    <source>
        <dbReference type="ARBA" id="ARBA00022741"/>
    </source>
</evidence>
<keyword evidence="7" id="KW-0418">Kinase</keyword>
<feature type="compositionally biased region" description="Basic residues" evidence="11">
    <location>
        <begin position="705"/>
        <end position="715"/>
    </location>
</feature>
<dbReference type="SUPFAM" id="SSF50978">
    <property type="entry name" value="WD40 repeat-like"/>
    <property type="match status" value="1"/>
</dbReference>
<dbReference type="Pfam" id="PF00069">
    <property type="entry name" value="Pkinase"/>
    <property type="match status" value="1"/>
</dbReference>
<evidence type="ECO:0000256" key="11">
    <source>
        <dbReference type="SAM" id="MobiDB-lite"/>
    </source>
</evidence>
<dbReference type="InterPro" id="IPR011009">
    <property type="entry name" value="Kinase-like_dom_sf"/>
</dbReference>
<comment type="subcellular location">
    <subcellularLocation>
        <location evidence="1">Cytoplasmic vesicle</location>
        <location evidence="1">Autophagosome</location>
    </subcellularLocation>
</comment>
<dbReference type="GO" id="GO:0007346">
    <property type="term" value="P:regulation of mitotic cell cycle"/>
    <property type="evidence" value="ECO:0007669"/>
    <property type="project" value="TreeGrafter"/>
</dbReference>
<dbReference type="Pfam" id="PF00400">
    <property type="entry name" value="WD40"/>
    <property type="match status" value="2"/>
</dbReference>
<keyword evidence="4" id="KW-0723">Serine/threonine-protein kinase</keyword>
<feature type="compositionally biased region" description="Polar residues" evidence="11">
    <location>
        <begin position="632"/>
        <end position="645"/>
    </location>
</feature>
<dbReference type="PANTHER" id="PTHR24056:SF107">
    <property type="entry name" value="CYCLIN-DEPENDENT KINASE 11A-RELATED"/>
    <property type="match status" value="1"/>
</dbReference>
<keyword evidence="14" id="KW-1185">Reference proteome</keyword>
<dbReference type="EnsemblMetazoa" id="AALB010352-RA">
    <property type="protein sequence ID" value="AALB010352-PA"/>
    <property type="gene ID" value="AALB010352"/>
</dbReference>
<dbReference type="InterPro" id="IPR015943">
    <property type="entry name" value="WD40/YVTN_repeat-like_dom_sf"/>
</dbReference>
<evidence type="ECO:0000256" key="7">
    <source>
        <dbReference type="ARBA" id="ARBA00022777"/>
    </source>
</evidence>
<dbReference type="Gene3D" id="1.10.510.10">
    <property type="entry name" value="Transferase(Phosphotransferase) domain 1"/>
    <property type="match status" value="1"/>
</dbReference>
<dbReference type="Gene3D" id="2.130.10.10">
    <property type="entry name" value="YVTN repeat-like/Quinoprotein amine dehydrogenase"/>
    <property type="match status" value="2"/>
</dbReference>
<comment type="catalytic activity">
    <reaction evidence="10">
        <text>L-seryl-[protein] + ATP = O-phospho-L-seryl-[protein] + ADP + H(+)</text>
        <dbReference type="Rhea" id="RHEA:17989"/>
        <dbReference type="Rhea" id="RHEA-COMP:9863"/>
        <dbReference type="Rhea" id="RHEA-COMP:11604"/>
        <dbReference type="ChEBI" id="CHEBI:15378"/>
        <dbReference type="ChEBI" id="CHEBI:29999"/>
        <dbReference type="ChEBI" id="CHEBI:30616"/>
        <dbReference type="ChEBI" id="CHEBI:83421"/>
        <dbReference type="ChEBI" id="CHEBI:456216"/>
        <dbReference type="EC" id="2.7.11.22"/>
    </reaction>
</comment>
<proteinExistence type="inferred from homology"/>
<dbReference type="Proteomes" id="UP000069272">
    <property type="component" value="Chromosome 3R"/>
</dbReference>
<dbReference type="GO" id="GO:0005634">
    <property type="term" value="C:nucleus"/>
    <property type="evidence" value="ECO:0007669"/>
    <property type="project" value="TreeGrafter"/>
</dbReference>
<evidence type="ECO:0000256" key="2">
    <source>
        <dbReference type="ARBA" id="ARBA00006485"/>
    </source>
</evidence>
<dbReference type="InterPro" id="IPR000719">
    <property type="entry name" value="Prot_kinase_dom"/>
</dbReference>
<dbReference type="FunFam" id="1.10.510.10:FF:000523">
    <property type="entry name" value="Serine/threonine-protein kinase PITSLRE"/>
    <property type="match status" value="1"/>
</dbReference>
<protein>
    <recommendedName>
        <fullName evidence="3">cyclin-dependent kinase</fullName>
        <ecNumber evidence="3">2.7.11.22</ecNumber>
    </recommendedName>
</protein>
<evidence type="ECO:0000256" key="9">
    <source>
        <dbReference type="ARBA" id="ARBA00047811"/>
    </source>
</evidence>
<dbReference type="PROSITE" id="PS50294">
    <property type="entry name" value="WD_REPEATS_REGION"/>
    <property type="match status" value="2"/>
</dbReference>
<evidence type="ECO:0000313" key="13">
    <source>
        <dbReference type="EnsemblMetazoa" id="AALB010352-PA"/>
    </source>
</evidence>
<dbReference type="InterPro" id="IPR050108">
    <property type="entry name" value="CDK"/>
</dbReference>
<dbReference type="VEuPathDB" id="VectorBase:AALB20_037339"/>
<feature type="compositionally biased region" description="Basic and acidic residues" evidence="11">
    <location>
        <begin position="716"/>
        <end position="738"/>
    </location>
</feature>
<feature type="compositionally biased region" description="Basic and acidic residues" evidence="11">
    <location>
        <begin position="491"/>
        <end position="518"/>
    </location>
</feature>
<dbReference type="CDD" id="cd07843">
    <property type="entry name" value="STKc_CDC2L1"/>
    <property type="match status" value="1"/>
</dbReference>
<keyword evidence="5" id="KW-0808">Transferase</keyword>
<dbReference type="PROSITE" id="PS00108">
    <property type="entry name" value="PROTEIN_KINASE_ST"/>
    <property type="match status" value="1"/>
</dbReference>
<sequence>MTDSVEIAITSDASEQLWSSCAWDVHTGTQLMTYRSGGAPAPKTVSIVKDRYLVSSNPVKPLLGVWPINRQEPVSSKYLLPACPNALCVTPDGNYAAVGIAQSFKVYSLGTGVNLSTVSHHYGNIVALKFTDDGSHLVSAAQDCRIAVWSLGRLVQQKDTEALYEFSDFTLPITDLFVGKGGMRAMMGATSLDRSCKLYDLASGQLTLNVVFPVALSALTINSMETALFVGDQKGQIYVCHLLSLPRSKEVHLSQPMLNDSTLTGHKKAITCLSVSIDNETLLSGSEDERVIVWHIPTRQLLRVLPHKGAITNAFFLLTPRLMFDQTVTLPVPFPPIQNMTGKKVEREEMVFECLVTEEPVRPEVERNKDCHWIDMAARMVAGAPSAATKKQQANSVLSNSEESCIERLSKEVAKLKKINKRMTMSDGDQSEDGQVKSGVELSPSEDEETNDSLDIKPPQASSSSAYYGTSGGQKRKDKKTKDRSHRHRGMGQERERDPRDRGDGGRGRDHYREREHYASLSREQQHRSGRSSTTMAVSSSGGGGGSGRDRGREPTQRDSKHHSTRYEMNPFYGEMRETYHSKRERDRDHRDDRERERDREREYHRAMRERERERDYERARDHGEKQRRQPTDSSSSLGDSLMKTQDQDKLLEDLRTRLLNKKSRYDSKHREREREMAPASTGEMADAYMDEQGHYEQKRDSKRDHRHAHSASGRHRGDPEDRERRHRERRYDSRGLDVVEIIESPDHHQQRHHYQQQQQQQEATHQDMPRTAEEKEQEARRAKLLEADREMLRRKEAARDELKARRQHKEEGHPRGHDDTDEESDDEISAEELNDEHEEAEEEADVVMLSGDEEQQRRERRTKKRSRHRRHRHRERRNRATTEDDDVGHHPEDDDEDEGGAGGDSRRASDSESSSSDASERSDGDEEDEEHAPVSPLSIGELAKSDRRHRRSDSAASYRSRSHSRTRSGSGSVSRSRSRSRSPLAARHRHRHHEESHTDGSSRSRSRDDRGDRRRGKPAPTDEDDHDDAEGAAQGDAAAAGDGRSQRKARRDHTENDAAGGGGGGGGDNDDGGDDAGGSSSGEVEVKNRLPPYYPGIQGCRSVEEFLCLNRIEEGTYGVVYRAKDKRTEEIVALKRLKMEKEKEGFPITSLREINTLLKGQHPNIVTVREIVVGSNMDKIFIVMDYVEHDLKSLMETMKHKKQVFLPGEVKCLTQQLLRAVAHLHDNWILHRDLKTSNLLLSHKGILKVGDFGLAREYGSPLKPYTSIVVTLWYRAPELLLCCKEYSTPIDIWSVGCIFAEFLSMAALFPGKTEIDQLNRIFKDLGTPNERIWPGYNDLPAVQKMTFTEYPVSNLRKKFAHLTSELGIGLLQGLLTFDPKQRLTAEAALQHTYFRELPLPIDPAMFPTWPAKSELGLKKALASSPKPPSGGGEFKKLGDDAVPESAAAMAGGFHLGVPFAESRQLAMGPGFSLKF</sequence>
<feature type="compositionally biased region" description="Basic residues" evidence="11">
    <location>
        <begin position="474"/>
        <end position="490"/>
    </location>
</feature>
<dbReference type="InterPro" id="IPR008271">
    <property type="entry name" value="Ser/Thr_kinase_AS"/>
</dbReference>
<dbReference type="InterPro" id="IPR045267">
    <property type="entry name" value="CDK11/PITSLRE_STKc"/>
</dbReference>
<feature type="compositionally biased region" description="Basic residues" evidence="11">
    <location>
        <begin position="977"/>
        <end position="993"/>
    </location>
</feature>
<feature type="compositionally biased region" description="Acidic residues" evidence="11">
    <location>
        <begin position="820"/>
        <end position="846"/>
    </location>
</feature>
<name>A0A182FUW7_ANOAL</name>
<dbReference type="STRING" id="7167.A0A182FUW7"/>
<dbReference type="PROSITE" id="PS50082">
    <property type="entry name" value="WD_REPEATS_2"/>
    <property type="match status" value="2"/>
</dbReference>
<comment type="similarity">
    <text evidence="2">Belongs to the protein kinase superfamily. CMGC Ser/Thr protein kinase family. CDC2/CDKX subfamily.</text>
</comment>
<feature type="compositionally biased region" description="Basic and acidic residues" evidence="11">
    <location>
        <begin position="765"/>
        <end position="819"/>
    </location>
</feature>
<evidence type="ECO:0000256" key="1">
    <source>
        <dbReference type="ARBA" id="ARBA00004419"/>
    </source>
</evidence>
<feature type="compositionally biased region" description="Basic and acidic residues" evidence="11">
    <location>
        <begin position="664"/>
        <end position="677"/>
    </location>
</feature>
<feature type="compositionally biased region" description="Basic and acidic residues" evidence="11">
    <location>
        <begin position="575"/>
        <end position="631"/>
    </location>
</feature>
<feature type="compositionally biased region" description="Basic and acidic residues" evidence="11">
    <location>
        <begin position="548"/>
        <end position="559"/>
    </location>
</feature>
<evidence type="ECO:0000256" key="8">
    <source>
        <dbReference type="ARBA" id="ARBA00022840"/>
    </source>
</evidence>
<comment type="catalytic activity">
    <reaction evidence="9">
        <text>L-threonyl-[protein] + ATP = O-phospho-L-threonyl-[protein] + ADP + H(+)</text>
        <dbReference type="Rhea" id="RHEA:46608"/>
        <dbReference type="Rhea" id="RHEA-COMP:11060"/>
        <dbReference type="Rhea" id="RHEA-COMP:11605"/>
        <dbReference type="ChEBI" id="CHEBI:15378"/>
        <dbReference type="ChEBI" id="CHEBI:30013"/>
        <dbReference type="ChEBI" id="CHEBI:30616"/>
        <dbReference type="ChEBI" id="CHEBI:61977"/>
        <dbReference type="ChEBI" id="CHEBI:456216"/>
        <dbReference type="EC" id="2.7.11.22"/>
    </reaction>
</comment>
<dbReference type="SMART" id="SM00320">
    <property type="entry name" value="WD40"/>
    <property type="match status" value="3"/>
</dbReference>
<feature type="compositionally biased region" description="Basic and acidic residues" evidence="11">
    <location>
        <begin position="692"/>
        <end position="704"/>
    </location>
</feature>
<feature type="compositionally biased region" description="Basic and acidic residues" evidence="11">
    <location>
        <begin position="879"/>
        <end position="893"/>
    </location>
</feature>
<dbReference type="VEuPathDB" id="VectorBase:AALB010352"/>
<evidence type="ECO:0000256" key="10">
    <source>
        <dbReference type="ARBA" id="ARBA00048367"/>
    </source>
</evidence>
<accession>A0A182FUW7</accession>
<feature type="region of interest" description="Disordered" evidence="11">
    <location>
        <begin position="421"/>
        <end position="1091"/>
    </location>
</feature>
<feature type="compositionally biased region" description="Low complexity" evidence="11">
    <location>
        <begin position="531"/>
        <end position="540"/>
    </location>
</feature>
<dbReference type="PANTHER" id="PTHR24056">
    <property type="entry name" value="CELL DIVISION PROTEIN KINASE"/>
    <property type="match status" value="1"/>
</dbReference>
<keyword evidence="6" id="KW-0547">Nucleotide-binding</keyword>
<dbReference type="FunFam" id="3.30.200.20:FF:000054">
    <property type="entry name" value="Cyclin-dependent kinase 11B"/>
    <property type="match status" value="1"/>
</dbReference>
<dbReference type="GO" id="GO:0004693">
    <property type="term" value="F:cyclin-dependent protein serine/threonine kinase activity"/>
    <property type="evidence" value="ECO:0007669"/>
    <property type="project" value="UniProtKB-EC"/>
</dbReference>
<reference evidence="13 14" key="1">
    <citation type="journal article" date="2017" name="G3 (Bethesda)">
        <title>The Physical Genome Mapping of Anopheles albimanus Corrected Scaffold Misassemblies and Identified Interarm Rearrangements in Genus Anopheles.</title>
        <authorList>
            <person name="Artemov G.N."/>
            <person name="Peery A.N."/>
            <person name="Jiang X."/>
            <person name="Tu Z."/>
            <person name="Stegniy V.N."/>
            <person name="Sharakhova M.V."/>
            <person name="Sharakhov I.V."/>
        </authorList>
    </citation>
    <scope>NUCLEOTIDE SEQUENCE [LARGE SCALE GENOMIC DNA]</scope>
    <source>
        <strain evidence="13 14">ALBI9_A</strain>
    </source>
</reference>
<evidence type="ECO:0000256" key="5">
    <source>
        <dbReference type="ARBA" id="ARBA00022679"/>
    </source>
</evidence>
<evidence type="ECO:0000256" key="3">
    <source>
        <dbReference type="ARBA" id="ARBA00012425"/>
    </source>
</evidence>
<evidence type="ECO:0000256" key="4">
    <source>
        <dbReference type="ARBA" id="ARBA00022527"/>
    </source>
</evidence>
<dbReference type="GO" id="GO:0005524">
    <property type="term" value="F:ATP binding"/>
    <property type="evidence" value="ECO:0007669"/>
    <property type="project" value="UniProtKB-KW"/>
</dbReference>
<dbReference type="SMART" id="SM00220">
    <property type="entry name" value="S_TKc"/>
    <property type="match status" value="1"/>
</dbReference>
<evidence type="ECO:0000313" key="14">
    <source>
        <dbReference type="Proteomes" id="UP000069272"/>
    </source>
</evidence>
<feature type="compositionally biased region" description="Low complexity" evidence="11">
    <location>
        <begin position="1032"/>
        <end position="1044"/>
    </location>
</feature>
<feature type="compositionally biased region" description="Acidic residues" evidence="11">
    <location>
        <begin position="1022"/>
        <end position="1031"/>
    </location>
</feature>
<dbReference type="PROSITE" id="PS50011">
    <property type="entry name" value="PROTEIN_KINASE_DOM"/>
    <property type="match status" value="1"/>
</dbReference>
<dbReference type="VEuPathDB" id="VectorBase:AALB20_026721"/>